<dbReference type="GO" id="GO:0051082">
    <property type="term" value="F:unfolded protein binding"/>
    <property type="evidence" value="ECO:0007669"/>
    <property type="project" value="TreeGrafter"/>
</dbReference>
<dbReference type="EMBL" id="DQ459548">
    <property type="protein sequence ID" value="ABF01017.1"/>
    <property type="molecule type" value="mRNA"/>
</dbReference>
<keyword evidence="1 6" id="KW-0346">Stress response</keyword>
<proteinExistence type="evidence at transcript level"/>
<dbReference type="PANTHER" id="PTHR45640:SF13">
    <property type="entry name" value="HEAT SHOCK PROTEIN 22-RELATED"/>
    <property type="match status" value="1"/>
</dbReference>
<evidence type="ECO:0000256" key="4">
    <source>
        <dbReference type="SAM" id="MobiDB-lite"/>
    </source>
</evidence>
<dbReference type="InterPro" id="IPR002068">
    <property type="entry name" value="A-crystallin/Hsp20_dom"/>
</dbReference>
<dbReference type="AlphaFoldDB" id="Q1KS37"/>
<dbReference type="GO" id="GO:0005634">
    <property type="term" value="C:nucleus"/>
    <property type="evidence" value="ECO:0007669"/>
    <property type="project" value="TreeGrafter"/>
</dbReference>
<name>Q1KS37_9DIPT</name>
<evidence type="ECO:0000256" key="3">
    <source>
        <dbReference type="RuleBase" id="RU003616"/>
    </source>
</evidence>
<dbReference type="GO" id="GO:0005737">
    <property type="term" value="C:cytoplasm"/>
    <property type="evidence" value="ECO:0007669"/>
    <property type="project" value="TreeGrafter"/>
</dbReference>
<evidence type="ECO:0000256" key="2">
    <source>
        <dbReference type="PROSITE-ProRule" id="PRU00285"/>
    </source>
</evidence>
<evidence type="ECO:0000256" key="1">
    <source>
        <dbReference type="ARBA" id="ARBA00023016"/>
    </source>
</evidence>
<dbReference type="PRINTS" id="PR00299">
    <property type="entry name" value="ACRYSTALLIN"/>
</dbReference>
<dbReference type="InterPro" id="IPR008978">
    <property type="entry name" value="HSP20-like_chaperone"/>
</dbReference>
<dbReference type="GO" id="GO:0042026">
    <property type="term" value="P:protein refolding"/>
    <property type="evidence" value="ECO:0007669"/>
    <property type="project" value="TreeGrafter"/>
</dbReference>
<dbReference type="PANTHER" id="PTHR45640">
    <property type="entry name" value="HEAT SHOCK PROTEIN HSP-12.2-RELATED"/>
    <property type="match status" value="1"/>
</dbReference>
<reference evidence="6" key="2">
    <citation type="submission" date="2006-03" db="EMBL/GenBank/DDBJ databases">
        <title>Stress proteins of the antarctic midge, Belgica antarctica.</title>
        <authorList>
            <person name="Rinehart J.P."/>
            <person name="Hayward S.A.L."/>
            <person name="Sandro L.H."/>
            <person name="Lee R.E. Jr."/>
            <person name="Denlinger D.L."/>
        </authorList>
    </citation>
    <scope>NUCLEOTIDE SEQUENCE</scope>
</reference>
<feature type="compositionally biased region" description="Basic and acidic residues" evidence="4">
    <location>
        <begin position="150"/>
        <end position="169"/>
    </location>
</feature>
<protein>
    <submittedName>
        <fullName evidence="6">Small heat shock protein</fullName>
    </submittedName>
</protein>
<sequence length="169" mass="18968">MRCGPENRCRRGPMMSGCQIPKGKRCGKGCPRGNCAATPLSDDYEVSFDVKSSKPEEIEVKVKDRTIHVEAKHEEREDELGFVSRQFARRFVLPQEFDPETISTFLNAEGKMTIKAAKPKPPVDETKERVIPIQRLAADAAPSTPPSEPEWEKVEDGEKAKKVDKPTEE</sequence>
<dbReference type="SUPFAM" id="SSF49764">
    <property type="entry name" value="HSP20-like chaperones"/>
    <property type="match status" value="1"/>
</dbReference>
<dbReference type="GO" id="GO:0009408">
    <property type="term" value="P:response to heat"/>
    <property type="evidence" value="ECO:0007669"/>
    <property type="project" value="TreeGrafter"/>
</dbReference>
<feature type="region of interest" description="Disordered" evidence="4">
    <location>
        <begin position="136"/>
        <end position="169"/>
    </location>
</feature>
<organism evidence="6">
    <name type="scientific">Belgica antarctica</name>
    <dbReference type="NCBI Taxonomy" id="315563"/>
    <lineage>
        <taxon>Eukaryota</taxon>
        <taxon>Metazoa</taxon>
        <taxon>Ecdysozoa</taxon>
        <taxon>Arthropoda</taxon>
        <taxon>Hexapoda</taxon>
        <taxon>Insecta</taxon>
        <taxon>Pterygota</taxon>
        <taxon>Neoptera</taxon>
        <taxon>Endopterygota</taxon>
        <taxon>Diptera</taxon>
        <taxon>Nematocera</taxon>
        <taxon>Chironomoidea</taxon>
        <taxon>Chironomidae</taxon>
        <taxon>Belgica</taxon>
    </lineage>
</organism>
<evidence type="ECO:0000259" key="5">
    <source>
        <dbReference type="PROSITE" id="PS01031"/>
    </source>
</evidence>
<feature type="domain" description="SHSP" evidence="5">
    <location>
        <begin position="24"/>
        <end position="134"/>
    </location>
</feature>
<dbReference type="Gene3D" id="2.60.40.790">
    <property type="match status" value="1"/>
</dbReference>
<dbReference type="CDD" id="cd06526">
    <property type="entry name" value="metazoan_ACD"/>
    <property type="match status" value="1"/>
</dbReference>
<comment type="similarity">
    <text evidence="2 3">Belongs to the small heat shock protein (HSP20) family.</text>
</comment>
<evidence type="ECO:0000313" key="6">
    <source>
        <dbReference type="EMBL" id="ABF01017.1"/>
    </source>
</evidence>
<accession>Q1KS37</accession>
<dbReference type="PROSITE" id="PS01031">
    <property type="entry name" value="SHSP"/>
    <property type="match status" value="1"/>
</dbReference>
<reference evidence="6" key="1">
    <citation type="journal article" date="2006" name="Proc. Natl. Acad. Sci. U.S.A.">
        <title>Continuous up-regulation of heat shock proteins in larvae, but not adults, of a polar insect.</title>
        <authorList>
            <person name="Rinehart J.P."/>
            <person name="Hayward S.A."/>
            <person name="Elnitsky M.A."/>
            <person name="Sandro L.H."/>
            <person name="Lee R.E. Jr"/>
            <person name="Denlinger D.L."/>
        </authorList>
    </citation>
    <scope>NUCLEOTIDE SEQUENCE</scope>
</reference>
<dbReference type="InterPro" id="IPR001436">
    <property type="entry name" value="Alpha-crystallin/sHSP_animal"/>
</dbReference>
<dbReference type="Pfam" id="PF00011">
    <property type="entry name" value="HSP20"/>
    <property type="match status" value="1"/>
</dbReference>